<dbReference type="RefSeq" id="WP_073197634.1">
    <property type="nucleotide sequence ID" value="NZ_FRBN01000009.1"/>
</dbReference>
<dbReference type="Proteomes" id="UP000184191">
    <property type="component" value="Unassembled WGS sequence"/>
</dbReference>
<dbReference type="Pfam" id="PF13403">
    <property type="entry name" value="Hint_2"/>
    <property type="match status" value="1"/>
</dbReference>
<name>A0A1M6Z8R9_9RHOB</name>
<dbReference type="SUPFAM" id="SSF51294">
    <property type="entry name" value="Hedgehog/intein (Hint) domain"/>
    <property type="match status" value="1"/>
</dbReference>
<evidence type="ECO:0000313" key="4">
    <source>
        <dbReference type="Proteomes" id="UP000184191"/>
    </source>
</evidence>
<feature type="compositionally biased region" description="Polar residues" evidence="1">
    <location>
        <begin position="13"/>
        <end position="24"/>
    </location>
</feature>
<proteinExistence type="predicted"/>
<organism evidence="3 4">
    <name type="scientific">Roseovarius marisflavi</name>
    <dbReference type="NCBI Taxonomy" id="1054996"/>
    <lineage>
        <taxon>Bacteria</taxon>
        <taxon>Pseudomonadati</taxon>
        <taxon>Pseudomonadota</taxon>
        <taxon>Alphaproteobacteria</taxon>
        <taxon>Rhodobacterales</taxon>
        <taxon>Roseobacteraceae</taxon>
        <taxon>Roseovarius</taxon>
    </lineage>
</organism>
<evidence type="ECO:0000259" key="2">
    <source>
        <dbReference type="Pfam" id="PF13403"/>
    </source>
</evidence>
<feature type="compositionally biased region" description="Polar residues" evidence="1">
    <location>
        <begin position="33"/>
        <end position="45"/>
    </location>
</feature>
<evidence type="ECO:0000313" key="3">
    <source>
        <dbReference type="EMBL" id="SHL26821.1"/>
    </source>
</evidence>
<dbReference type="EMBL" id="FRBN01000009">
    <property type="protein sequence ID" value="SHL26821.1"/>
    <property type="molecule type" value="Genomic_DNA"/>
</dbReference>
<gene>
    <name evidence="3" type="ORF">SAMN05444414_10953</name>
</gene>
<reference evidence="4" key="1">
    <citation type="submission" date="2016-11" db="EMBL/GenBank/DDBJ databases">
        <authorList>
            <person name="Varghese N."/>
            <person name="Submissions S."/>
        </authorList>
    </citation>
    <scope>NUCLEOTIDE SEQUENCE [LARGE SCALE GENOMIC DNA]</scope>
    <source>
        <strain evidence="4">DSM 29327</strain>
    </source>
</reference>
<dbReference type="InterPro" id="IPR036844">
    <property type="entry name" value="Hint_dom_sf"/>
</dbReference>
<feature type="region of interest" description="Disordered" evidence="1">
    <location>
        <begin position="13"/>
        <end position="49"/>
    </location>
</feature>
<dbReference type="STRING" id="1054996.SAMN05444414_10953"/>
<protein>
    <submittedName>
        <fullName evidence="3">Hint domain-containing protein</fullName>
    </submittedName>
</protein>
<feature type="domain" description="Hedgehog/Intein (Hint)" evidence="2">
    <location>
        <begin position="142"/>
        <end position="280"/>
    </location>
</feature>
<dbReference type="OrthoDB" id="6305173at2"/>
<sequence>MVKTFNGLDNEFAVSTGSNVNSSPRRSKFDYPPTSSTNLTVTSQEGDTDPNLFEVGETYTVSWSVASSGTILDATVIRSDDAPSGGGGVIVFEGLDENGNLAQVVWTPGFDLETWYFDNFNGGVPPEFYTSDQNQTYTHAYVCFAMGVTIGTPYGPKPIETLSAGDYVSTRDHGRRKILWTGRKTVVGVGRNAPVCFDPGAIGNRRPMRLSQQHRVMVASPMAELFFGHHEVLVPAKALVNGRDIRLEPCREITYLHLLLEQHEILNTGGGAPCESLLLGDMADTLLSENLPEIRGLGPLCNRAARPILTYRETRCIVGARVPAMTANAL</sequence>
<dbReference type="InterPro" id="IPR028992">
    <property type="entry name" value="Hedgehog/Intein_dom"/>
</dbReference>
<keyword evidence="4" id="KW-1185">Reference proteome</keyword>
<dbReference type="AlphaFoldDB" id="A0A1M6Z8R9"/>
<evidence type="ECO:0000256" key="1">
    <source>
        <dbReference type="SAM" id="MobiDB-lite"/>
    </source>
</evidence>
<accession>A0A1M6Z8R9</accession>